<reference evidence="1 2" key="1">
    <citation type="journal article" date="2019" name="Mol. Ecol. Resour.">
        <title>Improving Illumina assemblies with Hi-C and long reads: an example with the North African dromedary.</title>
        <authorList>
            <person name="Elbers J.P."/>
            <person name="Rogers M.F."/>
            <person name="Perelman P.L."/>
            <person name="Proskuryakova A.A."/>
            <person name="Serdyukova N.A."/>
            <person name="Johnson W.E."/>
            <person name="Horin P."/>
            <person name="Corander J."/>
            <person name="Murphy D."/>
            <person name="Burger P.A."/>
        </authorList>
    </citation>
    <scope>NUCLEOTIDE SEQUENCE [LARGE SCALE GENOMIC DNA]</scope>
    <source>
        <strain evidence="1">Drom800</strain>
        <tissue evidence="1">Blood</tissue>
    </source>
</reference>
<name>A0A5N4BXH6_CAMDR</name>
<dbReference type="AlphaFoldDB" id="A0A5N4BXH6"/>
<organism evidence="1 2">
    <name type="scientific">Camelus dromedarius</name>
    <name type="common">Dromedary</name>
    <name type="synonym">Arabian camel</name>
    <dbReference type="NCBI Taxonomy" id="9838"/>
    <lineage>
        <taxon>Eukaryota</taxon>
        <taxon>Metazoa</taxon>
        <taxon>Chordata</taxon>
        <taxon>Craniata</taxon>
        <taxon>Vertebrata</taxon>
        <taxon>Euteleostomi</taxon>
        <taxon>Mammalia</taxon>
        <taxon>Eutheria</taxon>
        <taxon>Laurasiatheria</taxon>
        <taxon>Artiodactyla</taxon>
        <taxon>Tylopoda</taxon>
        <taxon>Camelidae</taxon>
        <taxon>Camelus</taxon>
    </lineage>
</organism>
<dbReference type="EMBL" id="JWIN03000075">
    <property type="protein sequence ID" value="KAB1251308.1"/>
    <property type="molecule type" value="Genomic_DNA"/>
</dbReference>
<proteinExistence type="predicted"/>
<keyword evidence="2" id="KW-1185">Reference proteome</keyword>
<comment type="caution">
    <text evidence="1">The sequence shown here is derived from an EMBL/GenBank/DDBJ whole genome shotgun (WGS) entry which is preliminary data.</text>
</comment>
<accession>A0A5N4BXH6</accession>
<sequence length="107" mass="11206">MNPSVLPLRTCGLTLGSQTACAEVAGRYKMVRGSRGDGCAQDRGSGTSSSALPSLVSQIASSKTFQLCAVILGVATRCQHEATEAAESWKPRVRGHSSGYVKALLHK</sequence>
<evidence type="ECO:0000313" key="1">
    <source>
        <dbReference type="EMBL" id="KAB1251308.1"/>
    </source>
</evidence>
<protein>
    <submittedName>
        <fullName evidence="1">Uncharacterized protein</fullName>
    </submittedName>
</protein>
<dbReference type="Proteomes" id="UP000299084">
    <property type="component" value="Unassembled WGS sequence"/>
</dbReference>
<gene>
    <name evidence="1" type="ORF">Cadr_000030482</name>
</gene>
<evidence type="ECO:0000313" key="2">
    <source>
        <dbReference type="Proteomes" id="UP000299084"/>
    </source>
</evidence>